<sequence>MAPPANRRPGYSRRAQYGLFLGYVIAVAGMLVAVLLLVISIVDPRGFAAIKGAALDLTAPVSGAGRAGVRGVTGIGDWISNYINAGSQNAGLQAELAAERRELVRARIAEAENARLRRLLGLAQRVEDEVTIARIVGSSFDSSRRMAILSAGSAAGVRPGQPVRAPDGLIGRVLDTGRWASRILLVSDGASSVPVRALRTGTPALAAGRGDGTVELRTLEVGENPFRVGDIVVTSGVGGIFPPDVPVAVVTGRNGDTAIARPLANPARTDFAIVQPVYQPAAVTGSVDAATSQLALPPVAAPPQPPQGAAPRPAPIAPTGNSAGAAPR</sequence>
<proteinExistence type="inferred from homology"/>
<keyword evidence="3" id="KW-0133">Cell shape</keyword>
<dbReference type="Gene3D" id="2.40.10.340">
    <property type="entry name" value="Rod shape-determining protein MreC, domain 1"/>
    <property type="match status" value="1"/>
</dbReference>
<dbReference type="OrthoDB" id="8478127at2"/>
<dbReference type="GO" id="GO:0005886">
    <property type="term" value="C:plasma membrane"/>
    <property type="evidence" value="ECO:0007669"/>
    <property type="project" value="TreeGrafter"/>
</dbReference>
<dbReference type="Pfam" id="PF04085">
    <property type="entry name" value="MreC"/>
    <property type="match status" value="1"/>
</dbReference>
<evidence type="ECO:0000256" key="3">
    <source>
        <dbReference type="ARBA" id="ARBA00022960"/>
    </source>
</evidence>
<evidence type="ECO:0000313" key="9">
    <source>
        <dbReference type="EMBL" id="TXC64205.1"/>
    </source>
</evidence>
<keyword evidence="7" id="KW-0472">Membrane</keyword>
<evidence type="ECO:0000256" key="6">
    <source>
        <dbReference type="SAM" id="MobiDB-lite"/>
    </source>
</evidence>
<dbReference type="NCBIfam" id="TIGR00219">
    <property type="entry name" value="mreC"/>
    <property type="match status" value="1"/>
</dbReference>
<dbReference type="GO" id="GO:0008360">
    <property type="term" value="P:regulation of cell shape"/>
    <property type="evidence" value="ECO:0007669"/>
    <property type="project" value="UniProtKB-KW"/>
</dbReference>
<feature type="coiled-coil region" evidence="5">
    <location>
        <begin position="89"/>
        <end position="129"/>
    </location>
</feature>
<dbReference type="AlphaFoldDB" id="A0A5C6TWE4"/>
<dbReference type="Proteomes" id="UP000321249">
    <property type="component" value="Unassembled WGS sequence"/>
</dbReference>
<evidence type="ECO:0000256" key="1">
    <source>
        <dbReference type="ARBA" id="ARBA00009369"/>
    </source>
</evidence>
<evidence type="ECO:0000259" key="8">
    <source>
        <dbReference type="Pfam" id="PF04085"/>
    </source>
</evidence>
<dbReference type="EMBL" id="VOQQ01000001">
    <property type="protein sequence ID" value="TXC64205.1"/>
    <property type="molecule type" value="Genomic_DNA"/>
</dbReference>
<keyword evidence="7" id="KW-0812">Transmembrane</keyword>
<comment type="caution">
    <text evidence="9">The sequence shown here is derived from an EMBL/GenBank/DDBJ whole genome shotgun (WGS) entry which is preliminary data.</text>
</comment>
<keyword evidence="5" id="KW-0175">Coiled coil</keyword>
<dbReference type="InterPro" id="IPR055342">
    <property type="entry name" value="MreC_beta-barrel_core"/>
</dbReference>
<protein>
    <recommendedName>
        <fullName evidence="2">Cell shape-determining protein MreC</fullName>
    </recommendedName>
    <alternativeName>
        <fullName evidence="4">Cell shape protein MreC</fullName>
    </alternativeName>
</protein>
<dbReference type="PANTHER" id="PTHR34138:SF1">
    <property type="entry name" value="CELL SHAPE-DETERMINING PROTEIN MREC"/>
    <property type="match status" value="1"/>
</dbReference>
<name>A0A5C6TWE4_9SPHN</name>
<reference evidence="9 10" key="1">
    <citation type="journal article" date="2015" name="J. Microbiol.">
        <title>Sphingosinicella ginsenosidimutans sp. nov., with ginsenoside converting activity.</title>
        <authorList>
            <person name="Kim J.K."/>
            <person name="Kang M.S."/>
            <person name="Park S.C."/>
            <person name="Kim K.M."/>
            <person name="Choi K."/>
            <person name="Yoon M.H."/>
            <person name="Im W.T."/>
        </authorList>
    </citation>
    <scope>NUCLEOTIDE SEQUENCE [LARGE SCALE GENOMIC DNA]</scope>
    <source>
        <strain evidence="9 10">BS-11</strain>
    </source>
</reference>
<dbReference type="InterPro" id="IPR042175">
    <property type="entry name" value="Cell/Rod_MreC_2"/>
</dbReference>
<dbReference type="InterPro" id="IPR042177">
    <property type="entry name" value="Cell/Rod_1"/>
</dbReference>
<keyword evidence="7" id="KW-1133">Transmembrane helix</keyword>
<gene>
    <name evidence="9" type="primary">mreC</name>
    <name evidence="9" type="ORF">FRZ32_11385</name>
</gene>
<dbReference type="Gene3D" id="2.40.10.350">
    <property type="entry name" value="Rod shape-determining protein MreC, domain 2"/>
    <property type="match status" value="1"/>
</dbReference>
<dbReference type="InterPro" id="IPR007221">
    <property type="entry name" value="MreC"/>
</dbReference>
<keyword evidence="10" id="KW-1185">Reference proteome</keyword>
<comment type="similarity">
    <text evidence="1">Belongs to the MreC family.</text>
</comment>
<feature type="domain" description="Rod shape-determining protein MreC beta-barrel core" evidence="8">
    <location>
        <begin position="135"/>
        <end position="268"/>
    </location>
</feature>
<evidence type="ECO:0000256" key="2">
    <source>
        <dbReference type="ARBA" id="ARBA00013855"/>
    </source>
</evidence>
<feature type="region of interest" description="Disordered" evidence="6">
    <location>
        <begin position="295"/>
        <end position="328"/>
    </location>
</feature>
<dbReference type="PANTHER" id="PTHR34138">
    <property type="entry name" value="CELL SHAPE-DETERMINING PROTEIN MREC"/>
    <property type="match status" value="1"/>
</dbReference>
<evidence type="ECO:0000256" key="7">
    <source>
        <dbReference type="SAM" id="Phobius"/>
    </source>
</evidence>
<dbReference type="RefSeq" id="WP_147043611.1">
    <property type="nucleotide sequence ID" value="NZ_BAABIR010000001.1"/>
</dbReference>
<accession>A0A5C6TWE4</accession>
<evidence type="ECO:0000256" key="4">
    <source>
        <dbReference type="ARBA" id="ARBA00032089"/>
    </source>
</evidence>
<evidence type="ECO:0000313" key="10">
    <source>
        <dbReference type="Proteomes" id="UP000321249"/>
    </source>
</evidence>
<feature type="transmembrane region" description="Helical" evidence="7">
    <location>
        <begin position="20"/>
        <end position="42"/>
    </location>
</feature>
<organism evidence="9 10">
    <name type="scientific">Allosphingosinicella ginsenosidimutans</name>
    <dbReference type="NCBI Taxonomy" id="1176539"/>
    <lineage>
        <taxon>Bacteria</taxon>
        <taxon>Pseudomonadati</taxon>
        <taxon>Pseudomonadota</taxon>
        <taxon>Alphaproteobacteria</taxon>
        <taxon>Sphingomonadales</taxon>
        <taxon>Sphingomonadaceae</taxon>
        <taxon>Allosphingosinicella</taxon>
    </lineage>
</organism>
<evidence type="ECO:0000256" key="5">
    <source>
        <dbReference type="SAM" id="Coils"/>
    </source>
</evidence>
<feature type="compositionally biased region" description="Pro residues" evidence="6">
    <location>
        <begin position="299"/>
        <end position="316"/>
    </location>
</feature>